<dbReference type="CDD" id="cd00093">
    <property type="entry name" value="HTH_XRE"/>
    <property type="match status" value="1"/>
</dbReference>
<gene>
    <name evidence="1" type="ORF">GCM10007390_16140</name>
</gene>
<keyword evidence="2" id="KW-1185">Reference proteome</keyword>
<dbReference type="RefSeq" id="WP_189563798.1">
    <property type="nucleotide sequence ID" value="NZ_BMXF01000001.1"/>
</dbReference>
<dbReference type="AlphaFoldDB" id="A0A8J3D1C6"/>
<dbReference type="InterPro" id="IPR001387">
    <property type="entry name" value="Cro/C1-type_HTH"/>
</dbReference>
<organism evidence="1 2">
    <name type="scientific">Persicitalea jodogahamensis</name>
    <dbReference type="NCBI Taxonomy" id="402147"/>
    <lineage>
        <taxon>Bacteria</taxon>
        <taxon>Pseudomonadati</taxon>
        <taxon>Bacteroidota</taxon>
        <taxon>Cytophagia</taxon>
        <taxon>Cytophagales</taxon>
        <taxon>Spirosomataceae</taxon>
        <taxon>Persicitalea</taxon>
    </lineage>
</organism>
<sequence length="121" mass="13684">MELKPIRDENSYEAMLDWVDAQFDNKPELGSTAGDDLQIALLLIKAYEDQHYVIPSPDPIEAIKLKMEEKGLKSKDLVEWVGSKSYVSALLNRKKPLTLKLARVFHEKLGIPAQVLLSTSF</sequence>
<comment type="caution">
    <text evidence="1">The sequence shown here is derived from an EMBL/GenBank/DDBJ whole genome shotgun (WGS) entry which is preliminary data.</text>
</comment>
<evidence type="ECO:0000313" key="1">
    <source>
        <dbReference type="EMBL" id="GHB63076.1"/>
    </source>
</evidence>
<dbReference type="PANTHER" id="PTHR40455:SF1">
    <property type="entry name" value="ANTITOXIN HIGA"/>
    <property type="match status" value="1"/>
</dbReference>
<proteinExistence type="predicted"/>
<protein>
    <recommendedName>
        <fullName evidence="3">Transcriptional regulator</fullName>
    </recommendedName>
</protein>
<evidence type="ECO:0000313" key="2">
    <source>
        <dbReference type="Proteomes" id="UP000598271"/>
    </source>
</evidence>
<dbReference type="PANTHER" id="PTHR40455">
    <property type="entry name" value="ANTITOXIN HIGA"/>
    <property type="match status" value="1"/>
</dbReference>
<dbReference type="SUPFAM" id="SSF47413">
    <property type="entry name" value="lambda repressor-like DNA-binding domains"/>
    <property type="match status" value="1"/>
</dbReference>
<name>A0A8J3D1C6_9BACT</name>
<dbReference type="InterPro" id="IPR039060">
    <property type="entry name" value="Antitox_HigA"/>
</dbReference>
<reference evidence="1 2" key="1">
    <citation type="journal article" date="2014" name="Int. J. Syst. Evol. Microbiol.">
        <title>Complete genome sequence of Corynebacterium casei LMG S-19264T (=DSM 44701T), isolated from a smear-ripened cheese.</title>
        <authorList>
            <consortium name="US DOE Joint Genome Institute (JGI-PGF)"/>
            <person name="Walter F."/>
            <person name="Albersmeier A."/>
            <person name="Kalinowski J."/>
            <person name="Ruckert C."/>
        </authorList>
    </citation>
    <scope>NUCLEOTIDE SEQUENCE [LARGE SCALE GENOMIC DNA]</scope>
    <source>
        <strain evidence="1 2">KCTC 12866</strain>
    </source>
</reference>
<dbReference type="GO" id="GO:0001046">
    <property type="term" value="F:core promoter sequence-specific DNA binding"/>
    <property type="evidence" value="ECO:0007669"/>
    <property type="project" value="TreeGrafter"/>
</dbReference>
<dbReference type="GO" id="GO:0006355">
    <property type="term" value="P:regulation of DNA-templated transcription"/>
    <property type="evidence" value="ECO:0007669"/>
    <property type="project" value="InterPro"/>
</dbReference>
<dbReference type="EMBL" id="BMXF01000001">
    <property type="protein sequence ID" value="GHB63076.1"/>
    <property type="molecule type" value="Genomic_DNA"/>
</dbReference>
<evidence type="ECO:0008006" key="3">
    <source>
        <dbReference type="Google" id="ProtNLM"/>
    </source>
</evidence>
<dbReference type="Proteomes" id="UP000598271">
    <property type="component" value="Unassembled WGS sequence"/>
</dbReference>
<dbReference type="InterPro" id="IPR010982">
    <property type="entry name" value="Lambda_DNA-bd_dom_sf"/>
</dbReference>
<accession>A0A8J3D1C6</accession>